<dbReference type="Proteomes" id="UP000643279">
    <property type="component" value="Unassembled WGS sequence"/>
</dbReference>
<dbReference type="EMBL" id="BMFW01000005">
    <property type="protein sequence ID" value="GGH94024.1"/>
    <property type="molecule type" value="Genomic_DNA"/>
</dbReference>
<protein>
    <submittedName>
        <fullName evidence="1">Uncharacterized protein</fullName>
    </submittedName>
</protein>
<organism evidence="1 2">
    <name type="scientific">Arthrobacter liuii</name>
    <dbReference type="NCBI Taxonomy" id="1476996"/>
    <lineage>
        <taxon>Bacteria</taxon>
        <taxon>Bacillati</taxon>
        <taxon>Actinomycetota</taxon>
        <taxon>Actinomycetes</taxon>
        <taxon>Micrococcales</taxon>
        <taxon>Micrococcaceae</taxon>
        <taxon>Arthrobacter</taxon>
    </lineage>
</organism>
<reference evidence="2" key="1">
    <citation type="journal article" date="2019" name="Int. J. Syst. Evol. Microbiol.">
        <title>The Global Catalogue of Microorganisms (GCM) 10K type strain sequencing project: providing services to taxonomists for standard genome sequencing and annotation.</title>
        <authorList>
            <consortium name="The Broad Institute Genomics Platform"/>
            <consortium name="The Broad Institute Genome Sequencing Center for Infectious Disease"/>
            <person name="Wu L."/>
            <person name="Ma J."/>
        </authorList>
    </citation>
    <scope>NUCLEOTIDE SEQUENCE [LARGE SCALE GENOMIC DNA]</scope>
    <source>
        <strain evidence="2">CGMCC 1.12778</strain>
    </source>
</reference>
<proteinExistence type="predicted"/>
<evidence type="ECO:0000313" key="2">
    <source>
        <dbReference type="Proteomes" id="UP000643279"/>
    </source>
</evidence>
<comment type="caution">
    <text evidence="1">The sequence shown here is derived from an EMBL/GenBank/DDBJ whole genome shotgun (WGS) entry which is preliminary data.</text>
</comment>
<keyword evidence="2" id="KW-1185">Reference proteome</keyword>
<gene>
    <name evidence="1" type="ORF">GCM10007170_16260</name>
</gene>
<name>A0ABQ2AMY6_9MICC</name>
<sequence>MPASKPGFCAGTRDLHKSVGHGTARIKAAAIVKGFVTRDRINDAGHLLLEASGVAIFAVVGKQWRLEQVVQVWVEAVQHL</sequence>
<accession>A0ABQ2AMY6</accession>
<evidence type="ECO:0000313" key="1">
    <source>
        <dbReference type="EMBL" id="GGH94024.1"/>
    </source>
</evidence>